<gene>
    <name evidence="2" type="ORF">SAMN05216302_100848</name>
</gene>
<dbReference type="STRING" id="52441.SAMN05216302_100848"/>
<evidence type="ECO:0000313" key="2">
    <source>
        <dbReference type="EMBL" id="SFK51877.1"/>
    </source>
</evidence>
<dbReference type="AlphaFoldDB" id="A0A1I4A6Y2"/>
<dbReference type="Pfam" id="PF20572">
    <property type="entry name" value="DUF6781"/>
    <property type="match status" value="1"/>
</dbReference>
<feature type="region of interest" description="Disordered" evidence="1">
    <location>
        <begin position="1"/>
        <end position="22"/>
    </location>
</feature>
<proteinExistence type="predicted"/>
<protein>
    <submittedName>
        <fullName evidence="2">Uncharacterized protein</fullName>
    </submittedName>
</protein>
<dbReference type="InterPro" id="IPR046708">
    <property type="entry name" value="DUF6781"/>
</dbReference>
<evidence type="ECO:0000313" key="3">
    <source>
        <dbReference type="Proteomes" id="UP000199533"/>
    </source>
</evidence>
<dbReference type="EMBL" id="FOSP01000008">
    <property type="protein sequence ID" value="SFK51877.1"/>
    <property type="molecule type" value="Genomic_DNA"/>
</dbReference>
<organism evidence="2 3">
    <name type="scientific">Nitrosomonas aestuarii</name>
    <dbReference type="NCBI Taxonomy" id="52441"/>
    <lineage>
        <taxon>Bacteria</taxon>
        <taxon>Pseudomonadati</taxon>
        <taxon>Pseudomonadota</taxon>
        <taxon>Betaproteobacteria</taxon>
        <taxon>Nitrosomonadales</taxon>
        <taxon>Nitrosomonadaceae</taxon>
        <taxon>Nitrosomonas</taxon>
    </lineage>
</organism>
<reference evidence="3" key="1">
    <citation type="submission" date="2016-10" db="EMBL/GenBank/DDBJ databases">
        <authorList>
            <person name="Varghese N."/>
            <person name="Submissions S."/>
        </authorList>
    </citation>
    <scope>NUCLEOTIDE SEQUENCE [LARGE SCALE GENOMIC DNA]</scope>
    <source>
        <strain evidence="3">Nm69</strain>
    </source>
</reference>
<dbReference type="Proteomes" id="UP000199533">
    <property type="component" value="Unassembled WGS sequence"/>
</dbReference>
<keyword evidence="3" id="KW-1185">Reference proteome</keyword>
<accession>A0A1I4A6Y2</accession>
<evidence type="ECO:0000256" key="1">
    <source>
        <dbReference type="SAM" id="MobiDB-lite"/>
    </source>
</evidence>
<sequence length="239" mass="25604">MQTETGSTTHDSNSATDKNTVNINDDLRQLERDIHDALVEGTNIQETVHNLTLKAMKADRLDIDSIRRIITAVTSGVQEGAQQKFLTVSSQSQTAKTQITAAISGLDSALARFAEASKLAVQEAAGHAQRFSDKELVRTKTDLESLESLFLDTLQNTASAAKGVISDILHDAANHAKNNGTVVGTQLKETLATFAQQAASVSHAQIDASAQLAQRTAGFIHKIATGVFSGIKDHTQEKK</sequence>
<name>A0A1I4A6Y2_9PROT</name>
<dbReference type="RefSeq" id="WP_244531821.1">
    <property type="nucleotide sequence ID" value="NZ_FOSP01000008.1"/>
</dbReference>